<gene>
    <name evidence="10" type="ORF">XA68_12223</name>
</gene>
<dbReference type="CDD" id="cd12148">
    <property type="entry name" value="fungal_TF_MHR"/>
    <property type="match status" value="1"/>
</dbReference>
<evidence type="ECO:0000313" key="11">
    <source>
        <dbReference type="Proteomes" id="UP000037136"/>
    </source>
</evidence>
<dbReference type="Pfam" id="PF04082">
    <property type="entry name" value="Fungal_trans"/>
    <property type="match status" value="1"/>
</dbReference>
<feature type="region of interest" description="Disordered" evidence="8">
    <location>
        <begin position="1"/>
        <end position="39"/>
    </location>
</feature>
<proteinExistence type="predicted"/>
<dbReference type="GO" id="GO:0005634">
    <property type="term" value="C:nucleus"/>
    <property type="evidence" value="ECO:0007669"/>
    <property type="project" value="UniProtKB-SubCell"/>
</dbReference>
<comment type="subcellular location">
    <subcellularLocation>
        <location evidence="1">Nucleus</location>
    </subcellularLocation>
</comment>
<evidence type="ECO:0000256" key="1">
    <source>
        <dbReference type="ARBA" id="ARBA00004123"/>
    </source>
</evidence>
<sequence>MMASAAPSPPADGQPFYPVSVASPTTGVGHDARVASPDDPMLVSQNEWRLGDDADLPVAKKKRSRKGLGKRFECTAEGCGKSYSRAEHLYRHQLNHNSRQIFYCEYPDCPRTFVRGDLLKRHMDRHAHKGPHLGRRDALSASQQMPPGMSLSEEAAAEGQHADAATGSRHQLNLGYQSPQDQSRCSPFTATSNTPPGATCVGSPPTNAGEGYRPDASHGISRSSPSPFQPSLDPYEAFGPREAGYQTHLSSHLSASFVSQHGAETMRLPQSRFPGLPIRRCASQTFMDPASTQYPDSLCEPPMVTLSPMVMQGTGQMFGHHQGLGKPPCVGMPEDFMAYLFTSLPSSGSSSAVLATSTVASKEVMAHGHRWPRTGDDDGYGDAQSHQYAGQSLRGGLSVGGFSAEPQQVMAVDKLLEQDGAEATLSEGKSRELFELIKDRFHEHSMSPTERRRDGIVGTGRAEGDDVLSRRMMQIYLSSYWHHFSDQVPILHKPTFSPEQTPNLLLLAMMTLGAACLDRISSRPSTAAASANVSDFLARHLRWEIFTDQSFRPPAKLWVFQALILLELYEKMYSTREMHERAHVHHGSLITLMRRGRSLVGKSGPDSPPEGQIGAKDGQDGWWRDWVAAEAMRRVAYAALVVDATHVVMFGHSGVMAAHELNLTLPCDEALWRARTSAEFGRIESTMASQGIKTTSFFEGLKRTLSHAQVPTTPFGRTVLMSGLLSVTYHMNQLDLEVDILGGNTLEAARDSWRTTMTAAYDFWKADFDRASNREGESSMMHASRSVLHHLAHMATHADIVDCQIFAGAKRLLGRVIGPHEHNASRRRICDSWARTARARDATFHALKFLASVLLRGPYEARSDVLMNRPWVLYFAVLIVWCYGFALEGPCPTTAAATMGPAEARRAMRGYLLRCGGGVASPSELQGLRGVNENTALLVVLRESFEKSRWDLLREAAQLLRNCLVLNAGGAIAV</sequence>
<comment type="caution">
    <text evidence="10">The sequence shown here is derived from an EMBL/GenBank/DDBJ whole genome shotgun (WGS) entry which is preliminary data.</text>
</comment>
<dbReference type="OrthoDB" id="427030at2759"/>
<dbReference type="GO" id="GO:0008270">
    <property type="term" value="F:zinc ion binding"/>
    <property type="evidence" value="ECO:0007669"/>
    <property type="project" value="UniProtKB-KW"/>
</dbReference>
<dbReference type="InterPro" id="IPR036236">
    <property type="entry name" value="Znf_C2H2_sf"/>
</dbReference>
<dbReference type="PROSITE" id="PS00028">
    <property type="entry name" value="ZINC_FINGER_C2H2_1"/>
    <property type="match status" value="2"/>
</dbReference>
<keyword evidence="11" id="KW-1185">Reference proteome</keyword>
<dbReference type="InterPro" id="IPR013087">
    <property type="entry name" value="Znf_C2H2_type"/>
</dbReference>
<feature type="domain" description="C2H2-type" evidence="9">
    <location>
        <begin position="102"/>
        <end position="131"/>
    </location>
</feature>
<protein>
    <recommendedName>
        <fullName evidence="9">C2H2-type domain-containing protein</fullName>
    </recommendedName>
</protein>
<dbReference type="InterPro" id="IPR007219">
    <property type="entry name" value="XnlR_reg_dom"/>
</dbReference>
<dbReference type="SUPFAM" id="SSF57667">
    <property type="entry name" value="beta-beta-alpha zinc fingers"/>
    <property type="match status" value="1"/>
</dbReference>
<dbReference type="Proteomes" id="UP000037136">
    <property type="component" value="Unassembled WGS sequence"/>
</dbReference>
<reference evidence="10 11" key="1">
    <citation type="journal article" date="2015" name="BMC Genomics">
        <title>Gene expression during zombie ant biting behavior reflects the complexity underlying fungal parasitic behavioral manipulation.</title>
        <authorList>
            <person name="de Bekker C."/>
            <person name="Ohm R.A."/>
            <person name="Loreto R.G."/>
            <person name="Sebastian A."/>
            <person name="Albert I."/>
            <person name="Merrow M."/>
            <person name="Brachmann A."/>
            <person name="Hughes D.P."/>
        </authorList>
    </citation>
    <scope>NUCLEOTIDE SEQUENCE [LARGE SCALE GENOMIC DNA]</scope>
    <source>
        <strain evidence="10 11">SC16a</strain>
    </source>
</reference>
<accession>A0A2A9PF61</accession>
<feature type="compositionally biased region" description="Low complexity" evidence="8">
    <location>
        <begin position="153"/>
        <end position="165"/>
    </location>
</feature>
<dbReference type="PANTHER" id="PTHR40626">
    <property type="entry name" value="MIP31509P"/>
    <property type="match status" value="1"/>
</dbReference>
<evidence type="ECO:0000256" key="3">
    <source>
        <dbReference type="ARBA" id="ARBA00022737"/>
    </source>
</evidence>
<evidence type="ECO:0000313" key="10">
    <source>
        <dbReference type="EMBL" id="PFH59520.1"/>
    </source>
</evidence>
<feature type="region of interest" description="Disordered" evidence="8">
    <location>
        <begin position="126"/>
        <end position="230"/>
    </location>
</feature>
<dbReference type="AlphaFoldDB" id="A0A2A9PF61"/>
<dbReference type="GO" id="GO:0000981">
    <property type="term" value="F:DNA-binding transcription factor activity, RNA polymerase II-specific"/>
    <property type="evidence" value="ECO:0007669"/>
    <property type="project" value="InterPro"/>
</dbReference>
<feature type="compositionally biased region" description="Polar residues" evidence="8">
    <location>
        <begin position="168"/>
        <end position="196"/>
    </location>
</feature>
<organism evidence="10 11">
    <name type="scientific">Ophiocordyceps unilateralis</name>
    <name type="common">Zombie-ant fungus</name>
    <name type="synonym">Torrubia unilateralis</name>
    <dbReference type="NCBI Taxonomy" id="268505"/>
    <lineage>
        <taxon>Eukaryota</taxon>
        <taxon>Fungi</taxon>
        <taxon>Dikarya</taxon>
        <taxon>Ascomycota</taxon>
        <taxon>Pezizomycotina</taxon>
        <taxon>Sordariomycetes</taxon>
        <taxon>Hypocreomycetidae</taxon>
        <taxon>Hypocreales</taxon>
        <taxon>Ophiocordycipitaceae</taxon>
        <taxon>Ophiocordyceps</taxon>
    </lineage>
</organism>
<keyword evidence="4 7" id="KW-0863">Zinc-finger</keyword>
<dbReference type="GO" id="GO:0000978">
    <property type="term" value="F:RNA polymerase II cis-regulatory region sequence-specific DNA binding"/>
    <property type="evidence" value="ECO:0007669"/>
    <property type="project" value="InterPro"/>
</dbReference>
<keyword evidence="2" id="KW-0479">Metal-binding</keyword>
<dbReference type="GO" id="GO:0006351">
    <property type="term" value="P:DNA-templated transcription"/>
    <property type="evidence" value="ECO:0007669"/>
    <property type="project" value="InterPro"/>
</dbReference>
<evidence type="ECO:0000256" key="8">
    <source>
        <dbReference type="SAM" id="MobiDB-lite"/>
    </source>
</evidence>
<dbReference type="PANTHER" id="PTHR40626:SF11">
    <property type="entry name" value="ZINC FINGER PROTEIN YPR022C"/>
    <property type="match status" value="1"/>
</dbReference>
<evidence type="ECO:0000259" key="9">
    <source>
        <dbReference type="PROSITE" id="PS50157"/>
    </source>
</evidence>
<reference evidence="10 11" key="2">
    <citation type="journal article" date="2017" name="Sci. Rep.">
        <title>Ant-infecting Ophiocordyceps genomes reveal a high diversity of potential behavioral manipulation genes and a possible major role for enterotoxins.</title>
        <authorList>
            <person name="de Bekker C."/>
            <person name="Ohm R.A."/>
            <person name="Evans H.C."/>
            <person name="Brachmann A."/>
            <person name="Hughes D.P."/>
        </authorList>
    </citation>
    <scope>NUCLEOTIDE SEQUENCE [LARGE SCALE GENOMIC DNA]</scope>
    <source>
        <strain evidence="10 11">SC16a</strain>
    </source>
</reference>
<dbReference type="STRING" id="268505.A0A2A9PF61"/>
<dbReference type="GO" id="GO:0000785">
    <property type="term" value="C:chromatin"/>
    <property type="evidence" value="ECO:0007669"/>
    <property type="project" value="TreeGrafter"/>
</dbReference>
<keyword evidence="3" id="KW-0677">Repeat</keyword>
<evidence type="ECO:0000256" key="5">
    <source>
        <dbReference type="ARBA" id="ARBA00022833"/>
    </source>
</evidence>
<name>A0A2A9PF61_OPHUN</name>
<keyword evidence="6" id="KW-0539">Nucleus</keyword>
<feature type="domain" description="C2H2-type" evidence="9">
    <location>
        <begin position="72"/>
        <end position="101"/>
    </location>
</feature>
<dbReference type="InterPro" id="IPR051059">
    <property type="entry name" value="VerF-like"/>
</dbReference>
<dbReference type="SMART" id="SM00355">
    <property type="entry name" value="ZnF_C2H2"/>
    <property type="match status" value="2"/>
</dbReference>
<keyword evidence="5" id="KW-0862">Zinc</keyword>
<evidence type="ECO:0000256" key="4">
    <source>
        <dbReference type="ARBA" id="ARBA00022771"/>
    </source>
</evidence>
<dbReference type="Gene3D" id="3.30.160.60">
    <property type="entry name" value="Classic Zinc Finger"/>
    <property type="match status" value="1"/>
</dbReference>
<dbReference type="Pfam" id="PF00096">
    <property type="entry name" value="zf-C2H2"/>
    <property type="match status" value="2"/>
</dbReference>
<evidence type="ECO:0000256" key="6">
    <source>
        <dbReference type="ARBA" id="ARBA00023242"/>
    </source>
</evidence>
<dbReference type="EMBL" id="LAZP02000192">
    <property type="protein sequence ID" value="PFH59520.1"/>
    <property type="molecule type" value="Genomic_DNA"/>
</dbReference>
<evidence type="ECO:0000256" key="2">
    <source>
        <dbReference type="ARBA" id="ARBA00022723"/>
    </source>
</evidence>
<dbReference type="PROSITE" id="PS50157">
    <property type="entry name" value="ZINC_FINGER_C2H2_2"/>
    <property type="match status" value="2"/>
</dbReference>
<evidence type="ECO:0000256" key="7">
    <source>
        <dbReference type="PROSITE-ProRule" id="PRU00042"/>
    </source>
</evidence>